<evidence type="ECO:0000256" key="1">
    <source>
        <dbReference type="SAM" id="MobiDB-lite"/>
    </source>
</evidence>
<dbReference type="AlphaFoldDB" id="A0A8H7NUI3"/>
<dbReference type="EMBL" id="JADOXO010000448">
    <property type="protein sequence ID" value="KAF9804289.1"/>
    <property type="molecule type" value="Genomic_DNA"/>
</dbReference>
<dbReference type="Proteomes" id="UP000639403">
    <property type="component" value="Unassembled WGS sequence"/>
</dbReference>
<proteinExistence type="predicted"/>
<reference evidence="2" key="1">
    <citation type="submission" date="2020-11" db="EMBL/GenBank/DDBJ databases">
        <authorList>
            <person name="Koelle M."/>
            <person name="Horta M.A.C."/>
            <person name="Nowrousian M."/>
            <person name="Ohm R.A."/>
            <person name="Benz P."/>
            <person name="Pilgard A."/>
        </authorList>
    </citation>
    <scope>NUCLEOTIDE SEQUENCE</scope>
    <source>
        <strain evidence="2">FPRL280</strain>
    </source>
</reference>
<protein>
    <submittedName>
        <fullName evidence="2">Uncharacterized protein</fullName>
    </submittedName>
</protein>
<reference evidence="2" key="2">
    <citation type="journal article" name="Front. Microbiol.">
        <title>Degradative Capacity of Two Strains of Rhodonia placenta: From Phenotype to Genotype.</title>
        <authorList>
            <person name="Kolle M."/>
            <person name="Horta M.A.C."/>
            <person name="Nowrousian M."/>
            <person name="Ohm R.A."/>
            <person name="Benz J.P."/>
            <person name="Pilgard A."/>
        </authorList>
    </citation>
    <scope>NUCLEOTIDE SEQUENCE</scope>
    <source>
        <strain evidence="2">FPRL280</strain>
    </source>
</reference>
<accession>A0A8H7NUI3</accession>
<evidence type="ECO:0000313" key="3">
    <source>
        <dbReference type="Proteomes" id="UP000639403"/>
    </source>
</evidence>
<name>A0A8H7NUI3_9APHY</name>
<organism evidence="2 3">
    <name type="scientific">Rhodonia placenta</name>
    <dbReference type="NCBI Taxonomy" id="104341"/>
    <lineage>
        <taxon>Eukaryota</taxon>
        <taxon>Fungi</taxon>
        <taxon>Dikarya</taxon>
        <taxon>Basidiomycota</taxon>
        <taxon>Agaricomycotina</taxon>
        <taxon>Agaricomycetes</taxon>
        <taxon>Polyporales</taxon>
        <taxon>Adustoporiaceae</taxon>
        <taxon>Rhodonia</taxon>
    </lineage>
</organism>
<feature type="compositionally biased region" description="Polar residues" evidence="1">
    <location>
        <begin position="1"/>
        <end position="17"/>
    </location>
</feature>
<comment type="caution">
    <text evidence="2">The sequence shown here is derived from an EMBL/GenBank/DDBJ whole genome shotgun (WGS) entry which is preliminary data.</text>
</comment>
<feature type="region of interest" description="Disordered" evidence="1">
    <location>
        <begin position="1"/>
        <end position="23"/>
    </location>
</feature>
<sequence>MFMSTLATHGSNRNSEVTVRPREHMDVSSLNCNMRPWLYMKADVGEGTYVC</sequence>
<evidence type="ECO:0000313" key="2">
    <source>
        <dbReference type="EMBL" id="KAF9804289.1"/>
    </source>
</evidence>
<gene>
    <name evidence="2" type="ORF">IEO21_09432</name>
</gene>